<keyword evidence="2" id="KW-1185">Reference proteome</keyword>
<evidence type="ECO:0000313" key="1">
    <source>
        <dbReference type="EMBL" id="KAI5664948.1"/>
    </source>
</evidence>
<protein>
    <submittedName>
        <fullName evidence="1">Uncharacterized protein</fullName>
    </submittedName>
</protein>
<dbReference type="Proteomes" id="UP001060085">
    <property type="component" value="Linkage Group LG05"/>
</dbReference>
<dbReference type="EMBL" id="CM044705">
    <property type="protein sequence ID" value="KAI5664948.1"/>
    <property type="molecule type" value="Genomic_DNA"/>
</dbReference>
<gene>
    <name evidence="1" type="ORF">M9H77_24271</name>
</gene>
<evidence type="ECO:0000313" key="2">
    <source>
        <dbReference type="Proteomes" id="UP001060085"/>
    </source>
</evidence>
<organism evidence="1 2">
    <name type="scientific">Catharanthus roseus</name>
    <name type="common">Madagascar periwinkle</name>
    <name type="synonym">Vinca rosea</name>
    <dbReference type="NCBI Taxonomy" id="4058"/>
    <lineage>
        <taxon>Eukaryota</taxon>
        <taxon>Viridiplantae</taxon>
        <taxon>Streptophyta</taxon>
        <taxon>Embryophyta</taxon>
        <taxon>Tracheophyta</taxon>
        <taxon>Spermatophyta</taxon>
        <taxon>Magnoliopsida</taxon>
        <taxon>eudicotyledons</taxon>
        <taxon>Gunneridae</taxon>
        <taxon>Pentapetalae</taxon>
        <taxon>asterids</taxon>
        <taxon>lamiids</taxon>
        <taxon>Gentianales</taxon>
        <taxon>Apocynaceae</taxon>
        <taxon>Rauvolfioideae</taxon>
        <taxon>Vinceae</taxon>
        <taxon>Catharanthinae</taxon>
        <taxon>Catharanthus</taxon>
    </lineage>
</organism>
<proteinExistence type="predicted"/>
<comment type="caution">
    <text evidence="1">The sequence shown here is derived from an EMBL/GenBank/DDBJ whole genome shotgun (WGS) entry which is preliminary data.</text>
</comment>
<sequence length="124" mass="14618">MLSIILRALVLILFIVETSIEYSLVGSIVSSEKDAFKLYNDHAFRLEFSVRKGNQKFKAGYKTKYLKHFYCYKQGMKCNKGKGEKTYTKVNFRTGCKAMIEFRRRDVNHNDGFCDLNQRYFMHS</sequence>
<name>A0ACC0AVC9_CATRO</name>
<reference evidence="2" key="1">
    <citation type="journal article" date="2023" name="Nat. Plants">
        <title>Single-cell RNA sequencing provides a high-resolution roadmap for understanding the multicellular compartmentation of specialized metabolism.</title>
        <authorList>
            <person name="Sun S."/>
            <person name="Shen X."/>
            <person name="Li Y."/>
            <person name="Li Y."/>
            <person name="Wang S."/>
            <person name="Li R."/>
            <person name="Zhang H."/>
            <person name="Shen G."/>
            <person name="Guo B."/>
            <person name="Wei J."/>
            <person name="Xu J."/>
            <person name="St-Pierre B."/>
            <person name="Chen S."/>
            <person name="Sun C."/>
        </authorList>
    </citation>
    <scope>NUCLEOTIDE SEQUENCE [LARGE SCALE GENOMIC DNA]</scope>
</reference>
<accession>A0ACC0AVC9</accession>